<comment type="caution">
    <text evidence="12">The sequence shown here is derived from an EMBL/GenBank/DDBJ whole genome shotgun (WGS) entry which is preliminary data.</text>
</comment>
<keyword evidence="3" id="KW-0813">Transport</keyword>
<evidence type="ECO:0000256" key="9">
    <source>
        <dbReference type="ARBA" id="ARBA00023136"/>
    </source>
</evidence>
<gene>
    <name evidence="12" type="ORF">WM40_18655</name>
</gene>
<dbReference type="InterPro" id="IPR050298">
    <property type="entry name" value="Gram-neg_bact_OMP"/>
</dbReference>
<keyword evidence="13" id="KW-1185">Reference proteome</keyword>
<evidence type="ECO:0000256" key="7">
    <source>
        <dbReference type="ARBA" id="ARBA00023065"/>
    </source>
</evidence>
<dbReference type="EMBL" id="LAQU01000023">
    <property type="protein sequence ID" value="KKB62210.1"/>
    <property type="molecule type" value="Genomic_DNA"/>
</dbReference>
<dbReference type="PATRIC" id="fig|28092.6.peg.4375"/>
<keyword evidence="7" id="KW-0406">Ion transport</keyword>
<evidence type="ECO:0000256" key="3">
    <source>
        <dbReference type="ARBA" id="ARBA00022448"/>
    </source>
</evidence>
<dbReference type="GO" id="GO:0006811">
    <property type="term" value="P:monoatomic ion transport"/>
    <property type="evidence" value="ECO:0007669"/>
    <property type="project" value="UniProtKB-KW"/>
</dbReference>
<dbReference type="CDD" id="cd00342">
    <property type="entry name" value="gram_neg_porins"/>
    <property type="match status" value="1"/>
</dbReference>
<proteinExistence type="predicted"/>
<keyword evidence="9" id="KW-0472">Membrane</keyword>
<dbReference type="AlphaFoldDB" id="A0A0F5JWX4"/>
<evidence type="ECO:0000256" key="1">
    <source>
        <dbReference type="ARBA" id="ARBA00004571"/>
    </source>
</evidence>
<dbReference type="SUPFAM" id="SSF56935">
    <property type="entry name" value="Porins"/>
    <property type="match status" value="1"/>
</dbReference>
<evidence type="ECO:0000256" key="5">
    <source>
        <dbReference type="ARBA" id="ARBA00022692"/>
    </source>
</evidence>
<keyword evidence="10" id="KW-0998">Cell outer membrane</keyword>
<protein>
    <recommendedName>
        <fullName evidence="11">Porin domain-containing protein</fullName>
    </recommendedName>
</protein>
<feature type="domain" description="Porin" evidence="11">
    <location>
        <begin position="4"/>
        <end position="344"/>
    </location>
</feature>
<dbReference type="InterPro" id="IPR023614">
    <property type="entry name" value="Porin_dom_sf"/>
</dbReference>
<sequence length="372" mass="40647">MSACIWAVSETAGAGTVTLYGLADVAIRFESNQDARNRSVVRMTEGAISPSRFGMRGSETLSTDLRAYFQIEAGFDLETGAMVAGGRRLFHRWAFVGLESKRFGQIAFGRQGSVMFDSLTTTFDPMTLANYNGNSWLTGALSGGIFLDNTIKYRFTHDGLTLLAAYSMGYDTFGTDANGFSGNVPGRIGAGSMRGLGAIYQTGRWGFAGIWQQGRDHSNRRRDSFNAAMTYQLGHTQIAGGYMHSRDNTGGLDARLNRGLPGRSPAAYKGTNRLDDGFYLGATWQPNAHWRLMGAWYFDRMRNATHAFTAAGSPIKGIGYRHSWALHVQYAFSKTVYTYAEADYGVVTAAARANFPGSRHQYGAAVGIGKRF</sequence>
<dbReference type="Proteomes" id="UP000033618">
    <property type="component" value="Unassembled WGS sequence"/>
</dbReference>
<keyword evidence="4" id="KW-1134">Transmembrane beta strand</keyword>
<keyword evidence="8" id="KW-0626">Porin</keyword>
<dbReference type="PANTHER" id="PTHR34501">
    <property type="entry name" value="PROTEIN YDDL-RELATED"/>
    <property type="match status" value="1"/>
</dbReference>
<dbReference type="STRING" id="28092.WM40_18655"/>
<dbReference type="PANTHER" id="PTHR34501:SF9">
    <property type="entry name" value="MAJOR OUTER MEMBRANE PROTEIN P.IA"/>
    <property type="match status" value="1"/>
</dbReference>
<evidence type="ECO:0000313" key="12">
    <source>
        <dbReference type="EMBL" id="KKB62210.1"/>
    </source>
</evidence>
<organism evidence="12 13">
    <name type="scientific">Robbsia andropogonis</name>
    <dbReference type="NCBI Taxonomy" id="28092"/>
    <lineage>
        <taxon>Bacteria</taxon>
        <taxon>Pseudomonadati</taxon>
        <taxon>Pseudomonadota</taxon>
        <taxon>Betaproteobacteria</taxon>
        <taxon>Burkholderiales</taxon>
        <taxon>Burkholderiaceae</taxon>
        <taxon>Robbsia</taxon>
    </lineage>
</organism>
<evidence type="ECO:0000256" key="4">
    <source>
        <dbReference type="ARBA" id="ARBA00022452"/>
    </source>
</evidence>
<keyword evidence="5" id="KW-0812">Transmembrane</keyword>
<dbReference type="Gene3D" id="2.40.160.10">
    <property type="entry name" value="Porin"/>
    <property type="match status" value="1"/>
</dbReference>
<evidence type="ECO:0000256" key="6">
    <source>
        <dbReference type="ARBA" id="ARBA00022729"/>
    </source>
</evidence>
<dbReference type="InterPro" id="IPR033900">
    <property type="entry name" value="Gram_neg_porin_domain"/>
</dbReference>
<dbReference type="Pfam" id="PF13609">
    <property type="entry name" value="Porin_4"/>
    <property type="match status" value="1"/>
</dbReference>
<name>A0A0F5JWX4_9BURK</name>
<evidence type="ECO:0000313" key="13">
    <source>
        <dbReference type="Proteomes" id="UP000033618"/>
    </source>
</evidence>
<accession>A0A0F5JWX4</accession>
<evidence type="ECO:0000256" key="8">
    <source>
        <dbReference type="ARBA" id="ARBA00023114"/>
    </source>
</evidence>
<evidence type="ECO:0000259" key="11">
    <source>
        <dbReference type="Pfam" id="PF13609"/>
    </source>
</evidence>
<evidence type="ECO:0000256" key="10">
    <source>
        <dbReference type="ARBA" id="ARBA00023237"/>
    </source>
</evidence>
<dbReference type="GO" id="GO:0009279">
    <property type="term" value="C:cell outer membrane"/>
    <property type="evidence" value="ECO:0007669"/>
    <property type="project" value="UniProtKB-SubCell"/>
</dbReference>
<evidence type="ECO:0000256" key="2">
    <source>
        <dbReference type="ARBA" id="ARBA00011233"/>
    </source>
</evidence>
<comment type="subcellular location">
    <subcellularLocation>
        <location evidence="1">Cell outer membrane</location>
        <topology evidence="1">Multi-pass membrane protein</topology>
    </subcellularLocation>
</comment>
<reference evidence="12 13" key="1">
    <citation type="submission" date="2015-03" db="EMBL/GenBank/DDBJ databases">
        <title>Draft Genome Sequence of Burkholderia andropogonis type strain ICMP2807, isolated from Sorghum bicolor.</title>
        <authorList>
            <person name="Lopes-Santos L."/>
            <person name="Castro D.B."/>
            <person name="Ottoboni L.M."/>
            <person name="Park D."/>
            <person name="Weirc B.S."/>
            <person name="Destefano S.A."/>
        </authorList>
    </citation>
    <scope>NUCLEOTIDE SEQUENCE [LARGE SCALE GENOMIC DNA]</scope>
    <source>
        <strain evidence="12 13">ICMP2807</strain>
    </source>
</reference>
<keyword evidence="6" id="KW-0732">Signal</keyword>
<comment type="subunit">
    <text evidence="2">Homotrimer.</text>
</comment>
<dbReference type="GO" id="GO:0046930">
    <property type="term" value="C:pore complex"/>
    <property type="evidence" value="ECO:0007669"/>
    <property type="project" value="UniProtKB-KW"/>
</dbReference>
<dbReference type="GO" id="GO:0015288">
    <property type="term" value="F:porin activity"/>
    <property type="evidence" value="ECO:0007669"/>
    <property type="project" value="UniProtKB-KW"/>
</dbReference>